<dbReference type="EMBL" id="FN393070">
    <property type="protein sequence ID" value="CAY80000.1"/>
    <property type="molecule type" value="Genomic_DNA"/>
</dbReference>
<organism evidence="2 3">
    <name type="scientific">Saccharomyces cerevisiae (strain Lalvin EC1118 / Prise de mousse)</name>
    <name type="common">Baker's yeast</name>
    <dbReference type="NCBI Taxonomy" id="643680"/>
    <lineage>
        <taxon>Eukaryota</taxon>
        <taxon>Fungi</taxon>
        <taxon>Dikarya</taxon>
        <taxon>Ascomycota</taxon>
        <taxon>Saccharomycotina</taxon>
        <taxon>Saccharomycetes</taxon>
        <taxon>Saccharomycetales</taxon>
        <taxon>Saccharomycetaceae</taxon>
        <taxon>Saccharomyces</taxon>
    </lineage>
</organism>
<dbReference type="HOGENOM" id="CLU_2279653_0_0_1"/>
<feature type="transmembrane region" description="Helical" evidence="1">
    <location>
        <begin position="31"/>
        <end position="52"/>
    </location>
</feature>
<protein>
    <submittedName>
        <fullName evidence="2">EC1118_1G1_5776p</fullName>
    </submittedName>
</protein>
<accession>C8Z9D4</accession>
<proteinExistence type="predicted"/>
<reference evidence="2 3" key="1">
    <citation type="journal article" date="2009" name="Proc. Natl. Acad. Sci. U.S.A.">
        <title>Eukaryote-to-eukaryote gene transfer events revealed by the genome sequence of the wine yeast Saccharomyces cerevisiae EC1118.</title>
        <authorList>
            <person name="Novo M."/>
            <person name="Bigey F."/>
            <person name="Beyne E."/>
            <person name="Galeote V."/>
            <person name="Gavory F."/>
            <person name="Mallet S."/>
            <person name="Cambot B."/>
            <person name="Legras J.L."/>
            <person name="Wincker P."/>
            <person name="Casaregola S."/>
            <person name="Dequin S."/>
        </authorList>
    </citation>
    <scope>NUCLEOTIDE SEQUENCE [LARGE SCALE GENOMIC DNA]</scope>
    <source>
        <strain evidence="3">Lalvin EC1118 / Prise de mousse</strain>
    </source>
</reference>
<dbReference type="AlphaFoldDB" id="C8Z9D4"/>
<gene>
    <name evidence="2" type="ORF">EC1118_1G1_5776g</name>
</gene>
<evidence type="ECO:0000313" key="3">
    <source>
        <dbReference type="Proteomes" id="UP000000286"/>
    </source>
</evidence>
<sequence length="102" mass="11551">MVQAVSDNLISNAWVISCNPLALEVPERIGSTYFCFGGAIFILVAPLTNLVYNEDIVSQTRLYIYYRGSRDSRACMLDIVTLVDVSKRSKLVLLLQIYFFSF</sequence>
<evidence type="ECO:0000256" key="1">
    <source>
        <dbReference type="SAM" id="Phobius"/>
    </source>
</evidence>
<keyword evidence="1" id="KW-0812">Transmembrane</keyword>
<dbReference type="Proteomes" id="UP000000286">
    <property type="component" value="Chromosome VII"/>
</dbReference>
<name>C8Z9D4_YEAS8</name>
<keyword evidence="1" id="KW-1133">Transmembrane helix</keyword>
<keyword evidence="1" id="KW-0472">Membrane</keyword>
<evidence type="ECO:0000313" key="2">
    <source>
        <dbReference type="EMBL" id="CAY80000.1"/>
    </source>
</evidence>